<dbReference type="OMA" id="EPAKMGV"/>
<dbReference type="InterPro" id="IPR036529">
    <property type="entry name" value="KIX_dom_sf"/>
</dbReference>
<evidence type="ECO:0000256" key="2">
    <source>
        <dbReference type="SAM" id="MobiDB-lite"/>
    </source>
</evidence>
<organism evidence="3 4">
    <name type="scientific">Actinidia chinensis var. chinensis</name>
    <name type="common">Chinese soft-hair kiwi</name>
    <dbReference type="NCBI Taxonomy" id="1590841"/>
    <lineage>
        <taxon>Eukaryota</taxon>
        <taxon>Viridiplantae</taxon>
        <taxon>Streptophyta</taxon>
        <taxon>Embryophyta</taxon>
        <taxon>Tracheophyta</taxon>
        <taxon>Spermatophyta</taxon>
        <taxon>Magnoliopsida</taxon>
        <taxon>eudicotyledons</taxon>
        <taxon>Gunneridae</taxon>
        <taxon>Pentapetalae</taxon>
        <taxon>asterids</taxon>
        <taxon>Ericales</taxon>
        <taxon>Actinidiaceae</taxon>
        <taxon>Actinidia</taxon>
    </lineage>
</organism>
<evidence type="ECO:0000313" key="4">
    <source>
        <dbReference type="Proteomes" id="UP000241394"/>
    </source>
</evidence>
<comment type="caution">
    <text evidence="3">The sequence shown here is derived from an EMBL/GenBank/DDBJ whole genome shotgun (WGS) entry which is preliminary data.</text>
</comment>
<reference evidence="3 4" key="1">
    <citation type="submission" date="2017-07" db="EMBL/GenBank/DDBJ databases">
        <title>An improved, manually edited Actinidia chinensis var. chinensis (kiwifruit) genome highlights the challenges associated with draft genomes and gene prediction in plants.</title>
        <authorList>
            <person name="Pilkington S."/>
            <person name="Crowhurst R."/>
            <person name="Hilario E."/>
            <person name="Nardozza S."/>
            <person name="Fraser L."/>
            <person name="Peng Y."/>
            <person name="Gunaseelan K."/>
            <person name="Simpson R."/>
            <person name="Tahir J."/>
            <person name="Deroles S."/>
            <person name="Templeton K."/>
            <person name="Luo Z."/>
            <person name="Davy M."/>
            <person name="Cheng C."/>
            <person name="Mcneilage M."/>
            <person name="Scaglione D."/>
            <person name="Liu Y."/>
            <person name="Zhang Q."/>
            <person name="Datson P."/>
            <person name="De Silva N."/>
            <person name="Gardiner S."/>
            <person name="Bassett H."/>
            <person name="Chagne D."/>
            <person name="Mccallum J."/>
            <person name="Dzierzon H."/>
            <person name="Deng C."/>
            <person name="Wang Y.-Y."/>
            <person name="Barron N."/>
            <person name="Manako K."/>
            <person name="Bowen J."/>
            <person name="Foster T."/>
            <person name="Erridge Z."/>
            <person name="Tiffin H."/>
            <person name="Waite C."/>
            <person name="Davies K."/>
            <person name="Grierson E."/>
            <person name="Laing W."/>
            <person name="Kirk R."/>
            <person name="Chen X."/>
            <person name="Wood M."/>
            <person name="Montefiori M."/>
            <person name="Brummell D."/>
            <person name="Schwinn K."/>
            <person name="Catanach A."/>
            <person name="Fullerton C."/>
            <person name="Li D."/>
            <person name="Meiyalaghan S."/>
            <person name="Nieuwenhuizen N."/>
            <person name="Read N."/>
            <person name="Prakash R."/>
            <person name="Hunter D."/>
            <person name="Zhang H."/>
            <person name="Mckenzie M."/>
            <person name="Knabel M."/>
            <person name="Harris A."/>
            <person name="Allan A."/>
            <person name="Chen A."/>
            <person name="Janssen B."/>
            <person name="Plunkett B."/>
            <person name="Dwamena C."/>
            <person name="Voogd C."/>
            <person name="Leif D."/>
            <person name="Lafferty D."/>
            <person name="Souleyre E."/>
            <person name="Varkonyi-Gasic E."/>
            <person name="Gambi F."/>
            <person name="Hanley J."/>
            <person name="Yao J.-L."/>
            <person name="Cheung J."/>
            <person name="David K."/>
            <person name="Warren B."/>
            <person name="Marsh K."/>
            <person name="Snowden K."/>
            <person name="Lin-Wang K."/>
            <person name="Brian L."/>
            <person name="Martinez-Sanchez M."/>
            <person name="Wang M."/>
            <person name="Ileperuma N."/>
            <person name="Macnee N."/>
            <person name="Campin R."/>
            <person name="Mcatee P."/>
            <person name="Drummond R."/>
            <person name="Espley R."/>
            <person name="Ireland H."/>
            <person name="Wu R."/>
            <person name="Atkinson R."/>
            <person name="Karunairetnam S."/>
            <person name="Bulley S."/>
            <person name="Chunkath S."/>
            <person name="Hanley Z."/>
            <person name="Storey R."/>
            <person name="Thrimawithana A."/>
            <person name="Thomson S."/>
            <person name="David C."/>
            <person name="Testolin R."/>
        </authorList>
    </citation>
    <scope>NUCLEOTIDE SEQUENCE [LARGE SCALE GENOMIC DNA]</scope>
    <source>
        <strain evidence="4">cv. Red5</strain>
        <tissue evidence="3">Young leaf</tissue>
    </source>
</reference>
<dbReference type="GO" id="GO:0016740">
    <property type="term" value="F:transferase activity"/>
    <property type="evidence" value="ECO:0007669"/>
    <property type="project" value="UniProtKB-KW"/>
</dbReference>
<keyword evidence="1" id="KW-0539">Nucleus</keyword>
<dbReference type="Proteomes" id="UP000241394">
    <property type="component" value="Chromosome LG20"/>
</dbReference>
<accession>A0A2R6Q2N0</accession>
<keyword evidence="3" id="KW-0808">Transferase</keyword>
<dbReference type="Gene3D" id="1.10.246.20">
    <property type="entry name" value="Coactivator CBP, KIX domain"/>
    <property type="match status" value="1"/>
</dbReference>
<evidence type="ECO:0000256" key="1">
    <source>
        <dbReference type="ARBA" id="ARBA00023242"/>
    </source>
</evidence>
<dbReference type="AlphaFoldDB" id="A0A2R6Q2N0"/>
<dbReference type="GO" id="GO:0003712">
    <property type="term" value="F:transcription coregulator activity"/>
    <property type="evidence" value="ECO:0007669"/>
    <property type="project" value="InterPro"/>
</dbReference>
<evidence type="ECO:0000313" key="3">
    <source>
        <dbReference type="EMBL" id="PSS01119.1"/>
    </source>
</evidence>
<protein>
    <submittedName>
        <fullName evidence="3">Histone acetyltransferase</fullName>
    </submittedName>
</protein>
<dbReference type="STRING" id="1590841.A0A2R6Q2N0"/>
<dbReference type="PANTHER" id="PTHR35300:SF5">
    <property type="entry name" value="HISTONE ACETYLTRANSFERASE"/>
    <property type="match status" value="1"/>
</dbReference>
<dbReference type="EMBL" id="NKQK01000020">
    <property type="protein sequence ID" value="PSS01119.1"/>
    <property type="molecule type" value="Genomic_DNA"/>
</dbReference>
<dbReference type="PANTHER" id="PTHR35300">
    <property type="entry name" value="COACTIVATOR CBP, KIX DOMAIN-CONTAINING PROTEIN-RELATED"/>
    <property type="match status" value="1"/>
</dbReference>
<dbReference type="InParanoid" id="A0A2R6Q2N0"/>
<keyword evidence="4" id="KW-1185">Reference proteome</keyword>
<reference evidence="4" key="2">
    <citation type="journal article" date="2018" name="BMC Genomics">
        <title>A manually annotated Actinidia chinensis var. chinensis (kiwifruit) genome highlights the challenges associated with draft genomes and gene prediction in plants.</title>
        <authorList>
            <person name="Pilkington S.M."/>
            <person name="Crowhurst R."/>
            <person name="Hilario E."/>
            <person name="Nardozza S."/>
            <person name="Fraser L."/>
            <person name="Peng Y."/>
            <person name="Gunaseelan K."/>
            <person name="Simpson R."/>
            <person name="Tahir J."/>
            <person name="Deroles S.C."/>
            <person name="Templeton K."/>
            <person name="Luo Z."/>
            <person name="Davy M."/>
            <person name="Cheng C."/>
            <person name="McNeilage M."/>
            <person name="Scaglione D."/>
            <person name="Liu Y."/>
            <person name="Zhang Q."/>
            <person name="Datson P."/>
            <person name="De Silva N."/>
            <person name="Gardiner S.E."/>
            <person name="Bassett H."/>
            <person name="Chagne D."/>
            <person name="McCallum J."/>
            <person name="Dzierzon H."/>
            <person name="Deng C."/>
            <person name="Wang Y.Y."/>
            <person name="Barron L."/>
            <person name="Manako K."/>
            <person name="Bowen J."/>
            <person name="Foster T.M."/>
            <person name="Erridge Z.A."/>
            <person name="Tiffin H."/>
            <person name="Waite C.N."/>
            <person name="Davies K.M."/>
            <person name="Grierson E.P."/>
            <person name="Laing W.A."/>
            <person name="Kirk R."/>
            <person name="Chen X."/>
            <person name="Wood M."/>
            <person name="Montefiori M."/>
            <person name="Brummell D.A."/>
            <person name="Schwinn K.E."/>
            <person name="Catanach A."/>
            <person name="Fullerton C."/>
            <person name="Li D."/>
            <person name="Meiyalaghan S."/>
            <person name="Nieuwenhuizen N."/>
            <person name="Read N."/>
            <person name="Prakash R."/>
            <person name="Hunter D."/>
            <person name="Zhang H."/>
            <person name="McKenzie M."/>
            <person name="Knabel M."/>
            <person name="Harris A."/>
            <person name="Allan A.C."/>
            <person name="Gleave A."/>
            <person name="Chen A."/>
            <person name="Janssen B.J."/>
            <person name="Plunkett B."/>
            <person name="Ampomah-Dwamena C."/>
            <person name="Voogd C."/>
            <person name="Leif D."/>
            <person name="Lafferty D."/>
            <person name="Souleyre E.J.F."/>
            <person name="Varkonyi-Gasic E."/>
            <person name="Gambi F."/>
            <person name="Hanley J."/>
            <person name="Yao J.L."/>
            <person name="Cheung J."/>
            <person name="David K.M."/>
            <person name="Warren B."/>
            <person name="Marsh K."/>
            <person name="Snowden K.C."/>
            <person name="Lin-Wang K."/>
            <person name="Brian L."/>
            <person name="Martinez-Sanchez M."/>
            <person name="Wang M."/>
            <person name="Ileperuma N."/>
            <person name="Macnee N."/>
            <person name="Campin R."/>
            <person name="McAtee P."/>
            <person name="Drummond R.S.M."/>
            <person name="Espley R.V."/>
            <person name="Ireland H.S."/>
            <person name="Wu R."/>
            <person name="Atkinson R.G."/>
            <person name="Karunairetnam S."/>
            <person name="Bulley S."/>
            <person name="Chunkath S."/>
            <person name="Hanley Z."/>
            <person name="Storey R."/>
            <person name="Thrimawithana A.H."/>
            <person name="Thomson S."/>
            <person name="David C."/>
            <person name="Testolin R."/>
            <person name="Huang H."/>
            <person name="Hellens R.P."/>
            <person name="Schaffer R.J."/>
        </authorList>
    </citation>
    <scope>NUCLEOTIDE SEQUENCE [LARGE SCALE GENOMIC DNA]</scope>
    <source>
        <strain evidence="4">cv. Red5</strain>
    </source>
</reference>
<name>A0A2R6Q2N0_ACTCC</name>
<dbReference type="FunCoup" id="A0A2R6Q2N0">
    <property type="interactions" value="8"/>
</dbReference>
<proteinExistence type="predicted"/>
<dbReference type="Gramene" id="PSS01119">
    <property type="protein sequence ID" value="PSS01119"/>
    <property type="gene ID" value="CEY00_Acc22477"/>
</dbReference>
<feature type="region of interest" description="Disordered" evidence="2">
    <location>
        <begin position="228"/>
        <end position="249"/>
    </location>
</feature>
<dbReference type="GO" id="GO:0006355">
    <property type="term" value="P:regulation of DNA-templated transcription"/>
    <property type="evidence" value="ECO:0007669"/>
    <property type="project" value="InterPro"/>
</dbReference>
<sequence length="389" mass="43976">MPRPGPRPYECVRRAWHSERHQPMRGSLIKEIFRVVGEIHSPATRKNKEWQEKLPIVVLKAEEIMYSKANSEAEYMDLNTLWDRVNDAINTIIRIDESAETGVLMQPCIEAALILGCTPRRTSRSQRNSDPRCYLSATAPEPTCVPPNNLEHVIQGNCITNTPFMPHNSNVIKPIPMSLTAHKFPFLSGNFPPCLPRETYASSNPCSIYPLYYGSELQYQESQFSFRIPDSDNPNAAKTGHEQSPFPRDVASTEIPRADLWDGPDNPLGTDCDLSLRLGPLSVPCISVENSWPREVEDVDSSTSRECKMSSDLTLWMDKEFSFFPKANADDLLESCSSKLRSEAENTNVEKTLRKRKSVFGNPSKDWELCFRPKLPCSPPHWKMSNAGS</sequence>
<gene>
    <name evidence="3" type="ORF">CEY00_Acc22477</name>
</gene>
<dbReference type="OrthoDB" id="1937968at2759"/>